<evidence type="ECO:0000313" key="2">
    <source>
        <dbReference type="Proteomes" id="UP000606499"/>
    </source>
</evidence>
<proteinExistence type="predicted"/>
<dbReference type="RefSeq" id="WP_147573672.1">
    <property type="nucleotide sequence ID" value="NZ_JACOPL010000001.1"/>
</dbReference>
<dbReference type="InterPro" id="IPR017016">
    <property type="entry name" value="UCP033595"/>
</dbReference>
<reference evidence="1" key="1">
    <citation type="submission" date="2020-08" db="EMBL/GenBank/DDBJ databases">
        <title>Genome public.</title>
        <authorList>
            <person name="Liu C."/>
            <person name="Sun Q."/>
        </authorList>
    </citation>
    <scope>NUCLEOTIDE SEQUENCE</scope>
    <source>
        <strain evidence="1">NSJ-28</strain>
    </source>
</reference>
<keyword evidence="2" id="KW-1185">Reference proteome</keyword>
<protein>
    <submittedName>
        <fullName evidence="1">Uncharacterized protein</fullName>
    </submittedName>
</protein>
<dbReference type="AlphaFoldDB" id="A0A923LS21"/>
<gene>
    <name evidence="1" type="ORF">H8S45_00960</name>
</gene>
<organism evidence="1 2">
    <name type="scientific">Agathobaculum faecis</name>
    <dbReference type="NCBI Taxonomy" id="2763013"/>
    <lineage>
        <taxon>Bacteria</taxon>
        <taxon>Bacillati</taxon>
        <taxon>Bacillota</taxon>
        <taxon>Clostridia</taxon>
        <taxon>Eubacteriales</taxon>
        <taxon>Butyricicoccaceae</taxon>
        <taxon>Agathobaculum</taxon>
    </lineage>
</organism>
<name>A0A923LS21_9FIRM</name>
<dbReference type="Proteomes" id="UP000606499">
    <property type="component" value="Unassembled WGS sequence"/>
</dbReference>
<dbReference type="EMBL" id="JACOPL010000001">
    <property type="protein sequence ID" value="MBC5724044.1"/>
    <property type="molecule type" value="Genomic_DNA"/>
</dbReference>
<sequence length="73" mass="8400">MVRYIVTEQARAERTQYGIAAITERKRVDQIDDVALTLEETMRLVSLLQDNGVAPEHFRDVVEDYLSGLMMVE</sequence>
<comment type="caution">
    <text evidence="1">The sequence shown here is derived from an EMBL/GenBank/DDBJ whole genome shotgun (WGS) entry which is preliminary data.</text>
</comment>
<dbReference type="Pfam" id="PF20124">
    <property type="entry name" value="DUF6514"/>
    <property type="match status" value="1"/>
</dbReference>
<accession>A0A923LS21</accession>
<evidence type="ECO:0000313" key="1">
    <source>
        <dbReference type="EMBL" id="MBC5724044.1"/>
    </source>
</evidence>